<comment type="caution">
    <text evidence="2">The sequence shown here is derived from an EMBL/GenBank/DDBJ whole genome shotgun (WGS) entry which is preliminary data.</text>
</comment>
<dbReference type="EMBL" id="CBTN010000046">
    <property type="protein sequence ID" value="CDH57457.1"/>
    <property type="molecule type" value="Genomic_DNA"/>
</dbReference>
<keyword evidence="1" id="KW-0812">Transmembrane</keyword>
<dbReference type="AlphaFoldDB" id="A0A068S6K9"/>
<evidence type="ECO:0000256" key="1">
    <source>
        <dbReference type="SAM" id="Phobius"/>
    </source>
</evidence>
<reference evidence="2" key="1">
    <citation type="submission" date="2013-08" db="EMBL/GenBank/DDBJ databases">
        <title>Gene expansion shapes genome architecture in the human pathogen Lichtheimia corymbifera: an evolutionary genomics analysis in the ancient terrestrial Mucorales (Mucoromycotina).</title>
        <authorList>
            <person name="Schwartze V.U."/>
            <person name="Winter S."/>
            <person name="Shelest E."/>
            <person name="Marcet-Houben M."/>
            <person name="Horn F."/>
            <person name="Wehner S."/>
            <person name="Hoffmann K."/>
            <person name="Riege K."/>
            <person name="Sammeth M."/>
            <person name="Nowrousian M."/>
            <person name="Valiante V."/>
            <person name="Linde J."/>
            <person name="Jacobsen I.D."/>
            <person name="Marz M."/>
            <person name="Brakhage A.A."/>
            <person name="Gabaldon T."/>
            <person name="Bocker S."/>
            <person name="Voigt K."/>
        </authorList>
    </citation>
    <scope>NUCLEOTIDE SEQUENCE [LARGE SCALE GENOMIC DNA]</scope>
    <source>
        <strain evidence="2">FSU 9682</strain>
    </source>
</reference>
<keyword evidence="3" id="KW-1185">Reference proteome</keyword>
<sequence>MSPPAKVESGRPLEFFFPLWLAVTLRNLGLASLIVKLAPKVRLIPTSNFVRLKTPRFIVKFRDTGTFMFYICCKRGALWKVVFGDCQVARP</sequence>
<proteinExistence type="predicted"/>
<keyword evidence="1" id="KW-1133">Transmembrane helix</keyword>
<name>A0A068S6K9_9FUNG</name>
<feature type="transmembrane region" description="Helical" evidence="1">
    <location>
        <begin position="15"/>
        <end position="35"/>
    </location>
</feature>
<dbReference type="OrthoDB" id="10564210at2759"/>
<accession>A0A068S6K9</accession>
<protein>
    <submittedName>
        <fullName evidence="2">Uncharacterized protein</fullName>
    </submittedName>
</protein>
<gene>
    <name evidence="2" type="ORF">LCOR_08393.1</name>
</gene>
<keyword evidence="1" id="KW-0472">Membrane</keyword>
<evidence type="ECO:0000313" key="2">
    <source>
        <dbReference type="EMBL" id="CDH57457.1"/>
    </source>
</evidence>
<dbReference type="Proteomes" id="UP000027586">
    <property type="component" value="Unassembled WGS sequence"/>
</dbReference>
<organism evidence="2 3">
    <name type="scientific">Lichtheimia corymbifera JMRC:FSU:9682</name>
    <dbReference type="NCBI Taxonomy" id="1263082"/>
    <lineage>
        <taxon>Eukaryota</taxon>
        <taxon>Fungi</taxon>
        <taxon>Fungi incertae sedis</taxon>
        <taxon>Mucoromycota</taxon>
        <taxon>Mucoromycotina</taxon>
        <taxon>Mucoromycetes</taxon>
        <taxon>Mucorales</taxon>
        <taxon>Lichtheimiaceae</taxon>
        <taxon>Lichtheimia</taxon>
    </lineage>
</organism>
<evidence type="ECO:0000313" key="3">
    <source>
        <dbReference type="Proteomes" id="UP000027586"/>
    </source>
</evidence>
<dbReference type="VEuPathDB" id="FungiDB:LCOR_08393.1"/>